<keyword evidence="5 7" id="KW-0658">Purine biosynthesis</keyword>
<dbReference type="HAMAP" id="MF_01931">
    <property type="entry name" value="PurF"/>
    <property type="match status" value="1"/>
</dbReference>
<dbReference type="GO" id="GO:0004044">
    <property type="term" value="F:amidophosphoribosyltransferase activity"/>
    <property type="evidence" value="ECO:0007669"/>
    <property type="project" value="UniProtKB-UniRule"/>
</dbReference>
<dbReference type="GO" id="GO:0006189">
    <property type="term" value="P:'de novo' IMP biosynthetic process"/>
    <property type="evidence" value="ECO:0007669"/>
    <property type="project" value="UniProtKB-UniRule"/>
</dbReference>
<organism evidence="13 14">
    <name type="scientific">Thermobaculum terrenum (strain ATCC BAA-798 / CCMEE 7001 / YNP1)</name>
    <dbReference type="NCBI Taxonomy" id="525904"/>
    <lineage>
        <taxon>Bacteria</taxon>
        <taxon>Bacillati</taxon>
        <taxon>Chloroflexota</taxon>
        <taxon>Chloroflexia</taxon>
        <taxon>Candidatus Thermobaculales</taxon>
        <taxon>Candidatus Thermobaculaceae</taxon>
        <taxon>Thermobaculum</taxon>
    </lineage>
</organism>
<feature type="binding site" evidence="7 11">
    <location>
        <position position="401"/>
    </location>
    <ligand>
        <name>[4Fe-4S] cluster</name>
        <dbReference type="ChEBI" id="CHEBI:49883"/>
    </ligand>
</feature>
<feature type="binding site" evidence="7 11">
    <location>
        <position position="461"/>
    </location>
    <ligand>
        <name>[4Fe-4S] cluster</name>
        <dbReference type="ChEBI" id="CHEBI:49883"/>
    </ligand>
</feature>
<evidence type="ECO:0000256" key="11">
    <source>
        <dbReference type="PIRSR" id="PIRSR000485-3"/>
    </source>
</evidence>
<evidence type="ECO:0000313" key="14">
    <source>
        <dbReference type="Proteomes" id="UP000000323"/>
    </source>
</evidence>
<keyword evidence="3 7" id="KW-0328">Glycosyltransferase</keyword>
<keyword evidence="7 11" id="KW-0408">Iron</keyword>
<reference evidence="14" key="1">
    <citation type="journal article" date="2010" name="Stand. Genomic Sci.">
        <title>Complete genome sequence of 'Thermobaculum terrenum' type strain (YNP1).</title>
        <authorList>
            <person name="Kiss H."/>
            <person name="Cleland D."/>
            <person name="Lapidus A."/>
            <person name="Lucas S."/>
            <person name="Glavina Del Rio T."/>
            <person name="Nolan M."/>
            <person name="Tice H."/>
            <person name="Han C."/>
            <person name="Goodwin L."/>
            <person name="Pitluck S."/>
            <person name="Liolios K."/>
            <person name="Ivanova N."/>
            <person name="Mavromatis K."/>
            <person name="Ovchinnikova G."/>
            <person name="Pati A."/>
            <person name="Chen A."/>
            <person name="Palaniappan K."/>
            <person name="Land M."/>
            <person name="Hauser L."/>
            <person name="Chang Y."/>
            <person name="Jeffries C."/>
            <person name="Lu M."/>
            <person name="Brettin T."/>
            <person name="Detter J."/>
            <person name="Goker M."/>
            <person name="Tindall B."/>
            <person name="Beck B."/>
            <person name="McDermott T."/>
            <person name="Woyke T."/>
            <person name="Bristow J."/>
            <person name="Eisen J."/>
            <person name="Markowitz V."/>
            <person name="Hugenholtz P."/>
            <person name="Kyrpides N."/>
            <person name="Klenk H."/>
            <person name="Cheng J."/>
        </authorList>
    </citation>
    <scope>NUCLEOTIDE SEQUENCE [LARGE SCALE GENOMIC DNA]</scope>
    <source>
        <strain evidence="14">ATCC BAA-798 / YNP1</strain>
    </source>
</reference>
<comment type="cofactor">
    <cofactor evidence="7 10">
        <name>Mg(2+)</name>
        <dbReference type="ChEBI" id="CHEBI:18420"/>
    </cofactor>
    <text evidence="7 10">Binds 1 Mg(2+) ion per subunit.</text>
</comment>
<keyword evidence="4 7" id="KW-0808">Transferase</keyword>
<evidence type="ECO:0000256" key="1">
    <source>
        <dbReference type="ARBA" id="ARBA00005209"/>
    </source>
</evidence>
<name>D1CBD4_THET1</name>
<feature type="active site" description="Nucleophile" evidence="7 9">
    <location>
        <position position="20"/>
    </location>
</feature>
<dbReference type="Gene3D" id="3.40.50.2020">
    <property type="match status" value="1"/>
</dbReference>
<dbReference type="STRING" id="525904.Tter_1191"/>
<dbReference type="InterPro" id="IPR000836">
    <property type="entry name" value="PRTase_dom"/>
</dbReference>
<comment type="similarity">
    <text evidence="2 7 8">In the C-terminal section; belongs to the purine/pyrimidine phosphoribosyltransferase family.</text>
</comment>
<dbReference type="InterPro" id="IPR029057">
    <property type="entry name" value="PRTase-like"/>
</dbReference>
<keyword evidence="14" id="KW-1185">Reference proteome</keyword>
<evidence type="ECO:0000256" key="9">
    <source>
        <dbReference type="PIRSR" id="PIRSR000485-1"/>
    </source>
</evidence>
<feature type="binding site" evidence="7 11">
    <location>
        <position position="254"/>
    </location>
    <ligand>
        <name>[4Fe-4S] cluster</name>
        <dbReference type="ChEBI" id="CHEBI:49883"/>
    </ligand>
</feature>
<evidence type="ECO:0000313" key="13">
    <source>
        <dbReference type="EMBL" id="ACZ42099.1"/>
    </source>
</evidence>
<feature type="domain" description="Glutamine amidotransferase type-2" evidence="12">
    <location>
        <begin position="20"/>
        <end position="238"/>
    </location>
</feature>
<comment type="function">
    <text evidence="7">Catalyzes the formation of phosphoribosylamine from phosphoribosylpyrophosphate (PRPP) and glutamine.</text>
</comment>
<sequence length="485" mass="53140">MLCKPVDYNLLQMDALHEECGVIGIWQPREVFDTANYLVLGLTELQHRGQESAGIAVYDGNSIHTHIGMGKVREVFRDGPPPIQGKTGIGHVRYSTTGSSCVENAGPFLVGQHPLQMALAHNGNISNSEELKALMPDETFVSNTDSEVVARLIIRAPGSSLAEKLCSVVPMLRGAYSFVMLYDGKLYALRDPLGMRPLAFGKIGDAWILASESAAIEKLGGEYIRDVLPGELVEIGRDGVRSKIIASSDRHAFCVFEYIYFAGAATTIEGKYVYSVRQALGRKLAQEHPVFDADLVGGVPDSAIPAAIAYASECGLPYEEVFIKSRYAERSFIKPDQRLRRLEVDLKFSIVKPNVEDKKIVIVDDSIVRGNTMKRAVSALRRYGAKEVHLRITSPPLKHPCYYGIDIKSDEDLIAAHSTVQEIADYIGVDSLGYLSLQGLAEVITDKLGQEALSLFHATHCYGCFDAVGYPYSKLSPEPAYSSST</sequence>
<evidence type="ECO:0000256" key="3">
    <source>
        <dbReference type="ARBA" id="ARBA00022676"/>
    </source>
</evidence>
<dbReference type="InterPro" id="IPR005854">
    <property type="entry name" value="PurF"/>
</dbReference>
<evidence type="ECO:0000256" key="6">
    <source>
        <dbReference type="ARBA" id="ARBA00022962"/>
    </source>
</evidence>
<feature type="binding site" evidence="7 10">
    <location>
        <position position="302"/>
    </location>
    <ligand>
        <name>Mg(2+)</name>
        <dbReference type="ChEBI" id="CHEBI:18420"/>
    </ligand>
</feature>
<evidence type="ECO:0000256" key="7">
    <source>
        <dbReference type="HAMAP-Rule" id="MF_01931"/>
    </source>
</evidence>
<dbReference type="EMBL" id="CP001825">
    <property type="protein sequence ID" value="ACZ42099.1"/>
    <property type="molecule type" value="Genomic_DNA"/>
</dbReference>
<dbReference type="PANTHER" id="PTHR11907">
    <property type="entry name" value="AMIDOPHOSPHORIBOSYLTRANSFERASE"/>
    <property type="match status" value="1"/>
</dbReference>
<evidence type="ECO:0000256" key="4">
    <source>
        <dbReference type="ARBA" id="ARBA00022679"/>
    </source>
</evidence>
<dbReference type="Pfam" id="PF13522">
    <property type="entry name" value="GATase_6"/>
    <property type="match status" value="1"/>
</dbReference>
<dbReference type="EC" id="2.4.2.14" evidence="7"/>
<feature type="binding site" evidence="7 11">
    <location>
        <position position="464"/>
    </location>
    <ligand>
        <name>[4Fe-4S] cluster</name>
        <dbReference type="ChEBI" id="CHEBI:49883"/>
    </ligand>
</feature>
<keyword evidence="7 11" id="KW-0411">Iron-sulfur</keyword>
<dbReference type="eggNOG" id="COG0034">
    <property type="taxonomic scope" value="Bacteria"/>
</dbReference>
<dbReference type="UniPathway" id="UPA00074">
    <property type="reaction ID" value="UER00124"/>
</dbReference>
<comment type="pathway">
    <text evidence="1 7 8">Purine metabolism; IMP biosynthesis via de novo pathway; N(1)-(5-phospho-D-ribosyl)glycinamide from 5-phospho-alpha-D-ribose 1-diphosphate: step 1/2.</text>
</comment>
<dbReference type="KEGG" id="ttr:Tter_1191"/>
<dbReference type="PROSITE" id="PS51278">
    <property type="entry name" value="GATASE_TYPE_2"/>
    <property type="match status" value="1"/>
</dbReference>
<dbReference type="Proteomes" id="UP000000323">
    <property type="component" value="Chromosome 1"/>
</dbReference>
<keyword evidence="7" id="KW-0004">4Fe-4S</keyword>
<dbReference type="RefSeq" id="WP_012875134.1">
    <property type="nucleotide sequence ID" value="NC_013525.1"/>
</dbReference>
<gene>
    <name evidence="7" type="primary">purF</name>
    <name evidence="13" type="ordered locus">Tter_1191</name>
</gene>
<dbReference type="SUPFAM" id="SSF56235">
    <property type="entry name" value="N-terminal nucleophile aminohydrolases (Ntn hydrolases)"/>
    <property type="match status" value="1"/>
</dbReference>
<evidence type="ECO:0000256" key="10">
    <source>
        <dbReference type="PIRSR" id="PIRSR000485-2"/>
    </source>
</evidence>
<dbReference type="GO" id="GO:0000287">
    <property type="term" value="F:magnesium ion binding"/>
    <property type="evidence" value="ECO:0007669"/>
    <property type="project" value="UniProtKB-UniRule"/>
</dbReference>
<protein>
    <recommendedName>
        <fullName evidence="7">Amidophosphoribosyltransferase</fullName>
        <shortName evidence="7">ATase</shortName>
        <ecNumber evidence="7">2.4.2.14</ecNumber>
    </recommendedName>
    <alternativeName>
        <fullName evidence="7">Glutamine phosphoribosylpyrophosphate amidotransferase</fullName>
        <shortName evidence="7">GPATase</shortName>
    </alternativeName>
</protein>
<feature type="binding site" evidence="7 10">
    <location>
        <position position="365"/>
    </location>
    <ligand>
        <name>Mg(2+)</name>
        <dbReference type="ChEBI" id="CHEBI:18420"/>
    </ligand>
</feature>
<accession>D1CBD4</accession>
<keyword evidence="6 7" id="KW-0315">Glutamine amidotransferase</keyword>
<evidence type="ECO:0000256" key="5">
    <source>
        <dbReference type="ARBA" id="ARBA00022755"/>
    </source>
</evidence>
<dbReference type="AlphaFoldDB" id="D1CBD4"/>
<dbReference type="CDD" id="cd06223">
    <property type="entry name" value="PRTases_typeI"/>
    <property type="match status" value="1"/>
</dbReference>
<dbReference type="NCBIfam" id="TIGR01134">
    <property type="entry name" value="purF"/>
    <property type="match status" value="1"/>
</dbReference>
<dbReference type="GO" id="GO:0009113">
    <property type="term" value="P:purine nucleobase biosynthetic process"/>
    <property type="evidence" value="ECO:0007669"/>
    <property type="project" value="UniProtKB-UniRule"/>
</dbReference>
<evidence type="ECO:0000256" key="2">
    <source>
        <dbReference type="ARBA" id="ARBA00010138"/>
    </source>
</evidence>
<dbReference type="GO" id="GO:0051539">
    <property type="term" value="F:4 iron, 4 sulfur cluster binding"/>
    <property type="evidence" value="ECO:0007669"/>
    <property type="project" value="UniProtKB-KW"/>
</dbReference>
<proteinExistence type="inferred from homology"/>
<dbReference type="SUPFAM" id="SSF53271">
    <property type="entry name" value="PRTase-like"/>
    <property type="match status" value="1"/>
</dbReference>
<keyword evidence="7 10" id="KW-0460">Magnesium</keyword>
<comment type="catalytic activity">
    <reaction evidence="7 8">
        <text>5-phospho-beta-D-ribosylamine + L-glutamate + diphosphate = 5-phospho-alpha-D-ribose 1-diphosphate + L-glutamine + H2O</text>
        <dbReference type="Rhea" id="RHEA:14905"/>
        <dbReference type="ChEBI" id="CHEBI:15377"/>
        <dbReference type="ChEBI" id="CHEBI:29985"/>
        <dbReference type="ChEBI" id="CHEBI:33019"/>
        <dbReference type="ChEBI" id="CHEBI:58017"/>
        <dbReference type="ChEBI" id="CHEBI:58359"/>
        <dbReference type="ChEBI" id="CHEBI:58681"/>
        <dbReference type="EC" id="2.4.2.14"/>
    </reaction>
</comment>
<dbReference type="OrthoDB" id="9801213at2"/>
<dbReference type="HOGENOM" id="CLU_022389_3_1_0"/>
<dbReference type="InterPro" id="IPR029055">
    <property type="entry name" value="Ntn_hydrolases_N"/>
</dbReference>
<evidence type="ECO:0000259" key="12">
    <source>
        <dbReference type="PROSITE" id="PS51278"/>
    </source>
</evidence>
<dbReference type="Gene3D" id="3.60.20.10">
    <property type="entry name" value="Glutamine Phosphoribosylpyrophosphate, subunit 1, domain 1"/>
    <property type="match status" value="1"/>
</dbReference>
<dbReference type="PIRSF" id="PIRSF000485">
    <property type="entry name" value="Amd_phspho_trans"/>
    <property type="match status" value="1"/>
</dbReference>
<dbReference type="InterPro" id="IPR017932">
    <property type="entry name" value="GATase_2_dom"/>
</dbReference>
<dbReference type="Pfam" id="PF00156">
    <property type="entry name" value="Pribosyltran"/>
    <property type="match status" value="1"/>
</dbReference>
<comment type="cofactor">
    <cofactor evidence="7 11">
        <name>[4Fe-4S] cluster</name>
        <dbReference type="ChEBI" id="CHEBI:49883"/>
    </cofactor>
    <text evidence="7 11">Binds 1 [4Fe-4S] cluster per subunit.</text>
</comment>
<dbReference type="MEROPS" id="C44.001"/>
<evidence type="ECO:0000256" key="8">
    <source>
        <dbReference type="PIRNR" id="PIRNR000485"/>
    </source>
</evidence>
<keyword evidence="7 10" id="KW-0479">Metal-binding</keyword>
<feature type="binding site" evidence="7 10">
    <location>
        <position position="364"/>
    </location>
    <ligand>
        <name>Mg(2+)</name>
        <dbReference type="ChEBI" id="CHEBI:18420"/>
    </ligand>
</feature>